<feature type="transmembrane region" description="Helical" evidence="1">
    <location>
        <begin position="7"/>
        <end position="25"/>
    </location>
</feature>
<dbReference type="SUPFAM" id="SSF49313">
    <property type="entry name" value="Cadherin-like"/>
    <property type="match status" value="1"/>
</dbReference>
<dbReference type="RefSeq" id="WP_146430825.1">
    <property type="nucleotide sequence ID" value="NZ_SJPF01000002.1"/>
</dbReference>
<dbReference type="Pfam" id="PF05345">
    <property type="entry name" value="He_PIG"/>
    <property type="match status" value="1"/>
</dbReference>
<dbReference type="Gene3D" id="2.60.40.10">
    <property type="entry name" value="Immunoglobulins"/>
    <property type="match status" value="1"/>
</dbReference>
<sequence length="393" mass="44302">MSQREKVLVGVVGMLVVLGVLYFGYSRYASAYDQRAKQLDSLKQQIDREEYTEIQAIFAAQRLATYQEHCLPEDYRAAQSLYSSWLHEKVAEAGFEDVVIKPVSGKKVGMHAEYAFSIRAKAPLARVTQFCYEFYAFDVLHKIKSIVLRPIQESENLEVALTVEVVGIKDVANLVDPKKQRHDSLQHGNLKDYQEVILARDFFRPGNKPPRLVSTTKHTAEMGKTFSYAVKAEDPDKKDLLSFKLGEGAPEGLKLSDRGTLLWKPEELGQYKFNVMVHDDRQPSVMDTKEFTIAVVEPKPPETRPEPKPSFDDAQHAFLTATIVSGEQPEAWVSLRTKNKMLRLKPGEKFEIGQLKGKIVSVGDKYIEIEIGGETVQLRIGQPLSEARGSEAL</sequence>
<gene>
    <name evidence="2" type="ORF">Enr8_19270</name>
</gene>
<dbReference type="InterPro" id="IPR015919">
    <property type="entry name" value="Cadherin-like_sf"/>
</dbReference>
<keyword evidence="1" id="KW-1133">Transmembrane helix</keyword>
<dbReference type="GO" id="GO:0016020">
    <property type="term" value="C:membrane"/>
    <property type="evidence" value="ECO:0007669"/>
    <property type="project" value="InterPro"/>
</dbReference>
<protein>
    <recommendedName>
        <fullName evidence="4">Cadherin domain-containing protein</fullName>
    </recommendedName>
</protein>
<dbReference type="InterPro" id="IPR013783">
    <property type="entry name" value="Ig-like_fold"/>
</dbReference>
<accession>A0A5C5V7G5</accession>
<keyword evidence="1" id="KW-0812">Transmembrane</keyword>
<proteinExistence type="predicted"/>
<reference evidence="2 3" key="1">
    <citation type="submission" date="2019-02" db="EMBL/GenBank/DDBJ databases">
        <title>Deep-cultivation of Planctomycetes and their phenomic and genomic characterization uncovers novel biology.</title>
        <authorList>
            <person name="Wiegand S."/>
            <person name="Jogler M."/>
            <person name="Boedeker C."/>
            <person name="Pinto D."/>
            <person name="Vollmers J."/>
            <person name="Rivas-Marin E."/>
            <person name="Kohn T."/>
            <person name="Peeters S.H."/>
            <person name="Heuer A."/>
            <person name="Rast P."/>
            <person name="Oberbeckmann S."/>
            <person name="Bunk B."/>
            <person name="Jeske O."/>
            <person name="Meyerdierks A."/>
            <person name="Storesund J.E."/>
            <person name="Kallscheuer N."/>
            <person name="Luecker S."/>
            <person name="Lage O.M."/>
            <person name="Pohl T."/>
            <person name="Merkel B.J."/>
            <person name="Hornburger P."/>
            <person name="Mueller R.-W."/>
            <person name="Bruemmer F."/>
            <person name="Labrenz M."/>
            <person name="Spormann A.M."/>
            <person name="Op Den Camp H."/>
            <person name="Overmann J."/>
            <person name="Amann R."/>
            <person name="Jetten M.S.M."/>
            <person name="Mascher T."/>
            <person name="Medema M.H."/>
            <person name="Devos D.P."/>
            <person name="Kaster A.-K."/>
            <person name="Ovreas L."/>
            <person name="Rohde M."/>
            <person name="Galperin M.Y."/>
            <person name="Jogler C."/>
        </authorList>
    </citation>
    <scope>NUCLEOTIDE SEQUENCE [LARGE SCALE GENOMIC DNA]</scope>
    <source>
        <strain evidence="2 3">Enr8</strain>
    </source>
</reference>
<dbReference type="Proteomes" id="UP000318878">
    <property type="component" value="Unassembled WGS sequence"/>
</dbReference>
<name>A0A5C5V7G5_9BACT</name>
<evidence type="ECO:0000313" key="2">
    <source>
        <dbReference type="EMBL" id="TWT34518.1"/>
    </source>
</evidence>
<comment type="caution">
    <text evidence="2">The sequence shown here is derived from an EMBL/GenBank/DDBJ whole genome shotgun (WGS) entry which is preliminary data.</text>
</comment>
<dbReference type="EMBL" id="SJPF01000002">
    <property type="protein sequence ID" value="TWT34518.1"/>
    <property type="molecule type" value="Genomic_DNA"/>
</dbReference>
<keyword evidence="1" id="KW-0472">Membrane</keyword>
<dbReference type="AlphaFoldDB" id="A0A5C5V7G5"/>
<evidence type="ECO:0000256" key="1">
    <source>
        <dbReference type="SAM" id="Phobius"/>
    </source>
</evidence>
<evidence type="ECO:0008006" key="4">
    <source>
        <dbReference type="Google" id="ProtNLM"/>
    </source>
</evidence>
<evidence type="ECO:0000313" key="3">
    <source>
        <dbReference type="Proteomes" id="UP000318878"/>
    </source>
</evidence>
<dbReference type="GO" id="GO:0005509">
    <property type="term" value="F:calcium ion binding"/>
    <property type="evidence" value="ECO:0007669"/>
    <property type="project" value="InterPro"/>
</dbReference>
<organism evidence="2 3">
    <name type="scientific">Blastopirellula retiformator</name>
    <dbReference type="NCBI Taxonomy" id="2527970"/>
    <lineage>
        <taxon>Bacteria</taxon>
        <taxon>Pseudomonadati</taxon>
        <taxon>Planctomycetota</taxon>
        <taxon>Planctomycetia</taxon>
        <taxon>Pirellulales</taxon>
        <taxon>Pirellulaceae</taxon>
        <taxon>Blastopirellula</taxon>
    </lineage>
</organism>
<keyword evidence="3" id="KW-1185">Reference proteome</keyword>
<dbReference type="OrthoDB" id="278280at2"/>